<feature type="coiled-coil region" evidence="1">
    <location>
        <begin position="103"/>
        <end position="137"/>
    </location>
</feature>
<dbReference type="Pfam" id="PF12532">
    <property type="entry name" value="DUF3732"/>
    <property type="match status" value="1"/>
</dbReference>
<proteinExistence type="predicted"/>
<dbReference type="InterPro" id="IPR022205">
    <property type="entry name" value="DUF3732"/>
</dbReference>
<reference evidence="2 3" key="1">
    <citation type="journal article" date="2019" name="Emerg. Microbes Infect.">
        <title>Comprehensive subspecies identification of 175 nontuberculous mycobacteria species based on 7547 genomic profiles.</title>
        <authorList>
            <person name="Matsumoto Y."/>
            <person name="Kinjo T."/>
            <person name="Motooka D."/>
            <person name="Nabeya D."/>
            <person name="Jung N."/>
            <person name="Uechi K."/>
            <person name="Horii T."/>
            <person name="Iida T."/>
            <person name="Fujita J."/>
            <person name="Nakamura S."/>
        </authorList>
    </citation>
    <scope>NUCLEOTIDE SEQUENCE [LARGE SCALE GENOMIC DNA]</scope>
    <source>
        <strain evidence="2 3">JCM 30275</strain>
    </source>
</reference>
<evidence type="ECO:0008006" key="4">
    <source>
        <dbReference type="Google" id="ProtNLM"/>
    </source>
</evidence>
<dbReference type="EMBL" id="AP022620">
    <property type="protein sequence ID" value="BBZ77471.1"/>
    <property type="molecule type" value="Genomic_DNA"/>
</dbReference>
<dbReference type="Proteomes" id="UP000467249">
    <property type="component" value="Chromosome"/>
</dbReference>
<dbReference type="KEGG" id="many:MANY_28080"/>
<dbReference type="AlphaFoldDB" id="A0A6N4WE44"/>
<evidence type="ECO:0000313" key="2">
    <source>
        <dbReference type="EMBL" id="BBZ77471.1"/>
    </source>
</evidence>
<name>A0A6N4WE44_9MYCO</name>
<keyword evidence="3" id="KW-1185">Reference proteome</keyword>
<protein>
    <recommendedName>
        <fullName evidence="4">DUF3732 domain-containing protein</fullName>
    </recommendedName>
</protein>
<accession>A0A6N4WE44</accession>
<feature type="coiled-coil region" evidence="1">
    <location>
        <begin position="265"/>
        <end position="313"/>
    </location>
</feature>
<sequence length="556" mass="62040">MLELGSELQSMELADLAENTDTGALREQLGRLIGIDEYRHVPAAGSLRHPLEAGLGQAALLCFQGQGEIANPNYLFHRQNEEGVSQALKDTLPYFLGAVAADQAVIRVELADARRDLRRAEEELANARRYSESIDSQVQALLDEAYTSGLVNTRDVSTREEAIDLLRSAVDQSLNSSGSDENLSDRRRDLEVSRLPLRQELRDIADQRAILLDQVGSERGYEDAVEGQMSRLRAVRLVPTARTRSAHSDECPICGNELAEPDATVEQLGDALARLEIQLDGVRSARPRREVALRELNQRADAARQRLRAIDAALVELAAGDRLALQLRSSAEEQAFRRGRIDALLTRLRPAGVTVSEREMAVRRAQRIVDDLAAQLDPDSEREELISRLNIIGSDMTQWATDLGLEHASRPIRLDLNRLTVVTDTEAGPVPLSRVGSAENWVGYHLIAHLALHRYFVGQSRPVPRFLMLDQPTQAYYPSDREQEAGKFEAEDDRQAVRRLFLLMQQVVSDLAPNFQVIVCDHANLDEDWFQEAVGDNNFRGVRLIPDSWISDSSAN</sequence>
<keyword evidence="1" id="KW-0175">Coiled coil</keyword>
<evidence type="ECO:0000256" key="1">
    <source>
        <dbReference type="SAM" id="Coils"/>
    </source>
</evidence>
<organism evidence="2 3">
    <name type="scientific">Mycolicibacterium anyangense</name>
    <dbReference type="NCBI Taxonomy" id="1431246"/>
    <lineage>
        <taxon>Bacteria</taxon>
        <taxon>Bacillati</taxon>
        <taxon>Actinomycetota</taxon>
        <taxon>Actinomycetes</taxon>
        <taxon>Mycobacteriales</taxon>
        <taxon>Mycobacteriaceae</taxon>
        <taxon>Mycolicibacterium</taxon>
    </lineage>
</organism>
<evidence type="ECO:0000313" key="3">
    <source>
        <dbReference type="Proteomes" id="UP000467249"/>
    </source>
</evidence>
<gene>
    <name evidence="2" type="primary">yme</name>
    <name evidence="2" type="ORF">MANY_28080</name>
</gene>